<organism evidence="1 2">
    <name type="scientific">Rhodovibrio sodomensis</name>
    <dbReference type="NCBI Taxonomy" id="1088"/>
    <lineage>
        <taxon>Bacteria</taxon>
        <taxon>Pseudomonadati</taxon>
        <taxon>Pseudomonadota</taxon>
        <taxon>Alphaproteobacteria</taxon>
        <taxon>Rhodospirillales</taxon>
        <taxon>Rhodovibrionaceae</taxon>
        <taxon>Rhodovibrio</taxon>
    </lineage>
</organism>
<dbReference type="Proteomes" id="UP001296873">
    <property type="component" value="Unassembled WGS sequence"/>
</dbReference>
<evidence type="ECO:0000313" key="1">
    <source>
        <dbReference type="EMBL" id="MBK1667005.1"/>
    </source>
</evidence>
<accession>A0ABS1D9F6</accession>
<dbReference type="EMBL" id="NRRL01000003">
    <property type="protein sequence ID" value="MBK1667005.1"/>
    <property type="molecule type" value="Genomic_DNA"/>
</dbReference>
<sequence>MKLPPIHTPTDLIAPDNFKPPKRYQDRYLQGIFEAGLRTPPVKERKGVHRRDTSSGWYEAFWNGYDGIDVPAAMGGPGTVRRAIFMAGREHRRLEQSGRLPSLADLAS</sequence>
<keyword evidence="2" id="KW-1185">Reference proteome</keyword>
<evidence type="ECO:0000313" key="2">
    <source>
        <dbReference type="Proteomes" id="UP001296873"/>
    </source>
</evidence>
<reference evidence="1 2" key="1">
    <citation type="journal article" date="2020" name="Microorganisms">
        <title>Osmotic Adaptation and Compatible Solute Biosynthesis of Phototrophic Bacteria as Revealed from Genome Analyses.</title>
        <authorList>
            <person name="Imhoff J.F."/>
            <person name="Rahn T."/>
            <person name="Kunzel S."/>
            <person name="Keller A."/>
            <person name="Neulinger S.C."/>
        </authorList>
    </citation>
    <scope>NUCLEOTIDE SEQUENCE [LARGE SCALE GENOMIC DNA]</scope>
    <source>
        <strain evidence="1 2">DSM 9895</strain>
    </source>
</reference>
<proteinExistence type="predicted"/>
<dbReference type="RefSeq" id="WP_200339065.1">
    <property type="nucleotide sequence ID" value="NZ_NRRL01000003.1"/>
</dbReference>
<protein>
    <submittedName>
        <fullName evidence="1">Uncharacterized protein</fullName>
    </submittedName>
</protein>
<name>A0ABS1D9F6_9PROT</name>
<gene>
    <name evidence="1" type="ORF">CKO28_02970</name>
</gene>
<comment type="caution">
    <text evidence="1">The sequence shown here is derived from an EMBL/GenBank/DDBJ whole genome shotgun (WGS) entry which is preliminary data.</text>
</comment>